<accession>A0A9P0VYI7</accession>
<protein>
    <submittedName>
        <fullName evidence="2">Uncharacterized protein</fullName>
    </submittedName>
</protein>
<feature type="transmembrane region" description="Helical" evidence="1">
    <location>
        <begin position="38"/>
        <end position="58"/>
    </location>
</feature>
<dbReference type="Proteomes" id="UP000837801">
    <property type="component" value="Unassembled WGS sequence"/>
</dbReference>
<reference evidence="2" key="1">
    <citation type="submission" date="2022-03" db="EMBL/GenBank/DDBJ databases">
        <authorList>
            <person name="Legras J.-L."/>
            <person name="Devillers H."/>
            <person name="Grondin C."/>
        </authorList>
    </citation>
    <scope>NUCLEOTIDE SEQUENCE</scope>
    <source>
        <strain evidence="2">CLIB 1423</strain>
    </source>
</reference>
<keyword evidence="1" id="KW-0812">Transmembrane</keyword>
<proteinExistence type="predicted"/>
<comment type="caution">
    <text evidence="2">The sequence shown here is derived from an EMBL/GenBank/DDBJ whole genome shotgun (WGS) entry which is preliminary data.</text>
</comment>
<dbReference type="EMBL" id="CAKXYY010000012">
    <property type="protein sequence ID" value="CAH2353801.1"/>
    <property type="molecule type" value="Genomic_DNA"/>
</dbReference>
<keyword evidence="3" id="KW-1185">Reference proteome</keyword>
<name>A0A9P0VYI7_9ASCO</name>
<feature type="transmembrane region" description="Helical" evidence="1">
    <location>
        <begin position="274"/>
        <end position="295"/>
    </location>
</feature>
<keyword evidence="1" id="KW-1133">Transmembrane helix</keyword>
<gene>
    <name evidence="2" type="ORF">CLIB1423_12S03224</name>
</gene>
<organism evidence="2 3">
    <name type="scientific">[Candida] railenensis</name>
    <dbReference type="NCBI Taxonomy" id="45579"/>
    <lineage>
        <taxon>Eukaryota</taxon>
        <taxon>Fungi</taxon>
        <taxon>Dikarya</taxon>
        <taxon>Ascomycota</taxon>
        <taxon>Saccharomycotina</taxon>
        <taxon>Pichiomycetes</taxon>
        <taxon>Debaryomycetaceae</taxon>
        <taxon>Kurtzmaniella</taxon>
    </lineage>
</organism>
<evidence type="ECO:0000313" key="2">
    <source>
        <dbReference type="EMBL" id="CAH2353801.1"/>
    </source>
</evidence>
<evidence type="ECO:0000313" key="3">
    <source>
        <dbReference type="Proteomes" id="UP000837801"/>
    </source>
</evidence>
<evidence type="ECO:0000256" key="1">
    <source>
        <dbReference type="SAM" id="Phobius"/>
    </source>
</evidence>
<sequence length="296" mass="33928">MGNPIDIEKVQEEKAYKLHDPTKYEKFKKLPKLKSRSFNILLLFYIFVSLLLLTISSVSKPMKWAFILEFDFSNARFIESKVNYEDKSYVYLIPTNDTSSDSYSRESLNIYGVYQVGLWNWLKWDVSKDGDINNFTVGPQKSTSDALNLVEVINNDVMKVNSSIKIVLPNLEAYLGSGSYWQIDSSMDMKTSYNANKVIQPFFVLSLLFFSVTLGLTIQNYIKGNSKVLRQVSAGVSFLFILITTVFYSLASPQYRHLISKSFQYISVSYSKTAAGLFYSTFAIYLLITIKMVFWG</sequence>
<feature type="transmembrane region" description="Helical" evidence="1">
    <location>
        <begin position="234"/>
        <end position="253"/>
    </location>
</feature>
<feature type="transmembrane region" description="Helical" evidence="1">
    <location>
        <begin position="202"/>
        <end position="222"/>
    </location>
</feature>
<keyword evidence="1" id="KW-0472">Membrane</keyword>
<dbReference type="AlphaFoldDB" id="A0A9P0VYI7"/>